<dbReference type="AlphaFoldDB" id="A0A0R1RNJ4"/>
<dbReference type="eggNOG" id="COG0827">
    <property type="taxonomic scope" value="Bacteria"/>
</dbReference>
<dbReference type="RefSeq" id="WP_420835781.1">
    <property type="nucleotide sequence ID" value="NZ_AZEX01000063.1"/>
</dbReference>
<dbReference type="Gene3D" id="1.10.150.470">
    <property type="match status" value="1"/>
</dbReference>
<dbReference type="EMBL" id="AZEX01000063">
    <property type="protein sequence ID" value="KRL58848.1"/>
    <property type="molecule type" value="Genomic_DNA"/>
</dbReference>
<dbReference type="PANTHER" id="PTHR41313">
    <property type="entry name" value="ADENINE-SPECIFIC METHYLTRANSFERASE"/>
    <property type="match status" value="1"/>
</dbReference>
<reference evidence="3 4" key="1">
    <citation type="journal article" date="2015" name="Genome Announc.">
        <title>Expanding the biotechnology potential of lactobacilli through comparative genomics of 213 strains and associated genera.</title>
        <authorList>
            <person name="Sun Z."/>
            <person name="Harris H.M."/>
            <person name="McCann A."/>
            <person name="Guo C."/>
            <person name="Argimon S."/>
            <person name="Zhang W."/>
            <person name="Yang X."/>
            <person name="Jeffery I.B."/>
            <person name="Cooney J.C."/>
            <person name="Kagawa T.F."/>
            <person name="Liu W."/>
            <person name="Song Y."/>
            <person name="Salvetti E."/>
            <person name="Wrobel A."/>
            <person name="Rasinkangas P."/>
            <person name="Parkhill J."/>
            <person name="Rea M.C."/>
            <person name="O'Sullivan O."/>
            <person name="Ritari J."/>
            <person name="Douillard F.P."/>
            <person name="Paul Ross R."/>
            <person name="Yang R."/>
            <person name="Briner A.E."/>
            <person name="Felis G.E."/>
            <person name="de Vos W.M."/>
            <person name="Barrangou R."/>
            <person name="Klaenhammer T.R."/>
            <person name="Caufield P.W."/>
            <person name="Cui Y."/>
            <person name="Zhang H."/>
            <person name="O'Toole P.W."/>
        </authorList>
    </citation>
    <scope>NUCLEOTIDE SEQUENCE [LARGE SCALE GENOMIC DNA]</scope>
    <source>
        <strain evidence="3 4">DSM 14340</strain>
    </source>
</reference>
<organism evidence="3 4">
    <name type="scientific">Latilactobacillus fuchuensis DSM 14340 = JCM 11249</name>
    <dbReference type="NCBI Taxonomy" id="1423747"/>
    <lineage>
        <taxon>Bacteria</taxon>
        <taxon>Bacillati</taxon>
        <taxon>Bacillota</taxon>
        <taxon>Bacilli</taxon>
        <taxon>Lactobacillales</taxon>
        <taxon>Lactobacillaceae</taxon>
        <taxon>Latilactobacillus</taxon>
    </lineage>
</organism>
<evidence type="ECO:0000259" key="2">
    <source>
        <dbReference type="Pfam" id="PF21106"/>
    </source>
</evidence>
<dbReference type="InterPro" id="IPR003356">
    <property type="entry name" value="DNA_methylase_A-5"/>
</dbReference>
<dbReference type="InterPro" id="IPR048375">
    <property type="entry name" value="YtxK-like_N"/>
</dbReference>
<feature type="domain" description="DNA methylase adenine-specific" evidence="1">
    <location>
        <begin position="104"/>
        <end position="321"/>
    </location>
</feature>
<protein>
    <submittedName>
        <fullName evidence="3">Uncharacterized protein</fullName>
    </submittedName>
</protein>
<dbReference type="SUPFAM" id="SSF53335">
    <property type="entry name" value="S-adenosyl-L-methionine-dependent methyltransferases"/>
    <property type="match status" value="1"/>
</dbReference>
<dbReference type="InterPro" id="IPR029063">
    <property type="entry name" value="SAM-dependent_MTases_sf"/>
</dbReference>
<dbReference type="Pfam" id="PF21106">
    <property type="entry name" value="YtxK_like"/>
    <property type="match status" value="1"/>
</dbReference>
<dbReference type="GO" id="GO:0008170">
    <property type="term" value="F:N-methyltransferase activity"/>
    <property type="evidence" value="ECO:0007669"/>
    <property type="project" value="InterPro"/>
</dbReference>
<dbReference type="Gene3D" id="3.40.50.150">
    <property type="entry name" value="Vaccinia Virus protein VP39"/>
    <property type="match status" value="1"/>
</dbReference>
<accession>A0A0R1RNJ4</accession>
<name>A0A0R1RNJ4_9LACO</name>
<dbReference type="Pfam" id="PF02384">
    <property type="entry name" value="N6_Mtase"/>
    <property type="match status" value="1"/>
</dbReference>
<evidence type="ECO:0000313" key="4">
    <source>
        <dbReference type="Proteomes" id="UP000051264"/>
    </source>
</evidence>
<dbReference type="PATRIC" id="fig|1423747.3.peg.52"/>
<sequence>MAILPKSAVESLFDQLDQTTTLIEQNLETTYLDALTESIANIADGGRVKVVDGLPDQQTVSQLNALYAEINLKQYDAELIRQAIQLVTLKGLRQVKVEPNKQMTPDAIGYLVAYLAEVFSGGTAFKTILDPVAGTGNLLTTVMNHLQSITKQAMRGFAVDNDDSLLEIAGISSELQQLDTTLFHQDAIEPLMIEPVGLAVADLPIGFYPIDERAQDFETRAQTGHSYAHHLLIEQTMHYVQDGGFGFFLVPNVILETDEAKQLVKWVTKHVYLQGLLSLPANLFKTKEGQKAILILQKKGAGAQQAKQILLGEFPNSNDQKAFADYLQKIRTWHQENLV</sequence>
<dbReference type="Proteomes" id="UP000051264">
    <property type="component" value="Unassembled WGS sequence"/>
</dbReference>
<evidence type="ECO:0000259" key="1">
    <source>
        <dbReference type="Pfam" id="PF02384"/>
    </source>
</evidence>
<gene>
    <name evidence="3" type="ORF">FC69_GL000051</name>
</gene>
<proteinExistence type="predicted"/>
<dbReference type="PIRSF" id="PIRSF026567">
    <property type="entry name" value="Adenine_mtase_bact_prd"/>
    <property type="match status" value="1"/>
</dbReference>
<dbReference type="InterPro" id="IPR052933">
    <property type="entry name" value="DNA_Protect_Modify"/>
</dbReference>
<dbReference type="InterPro" id="IPR016843">
    <property type="entry name" value="S-AdoMet-dep_Ade-MeTrfase_prd"/>
</dbReference>
<dbReference type="GO" id="GO:0003677">
    <property type="term" value="F:DNA binding"/>
    <property type="evidence" value="ECO:0007669"/>
    <property type="project" value="InterPro"/>
</dbReference>
<dbReference type="PANTHER" id="PTHR41313:SF1">
    <property type="entry name" value="DNA METHYLASE ADENINE-SPECIFIC DOMAIN-CONTAINING PROTEIN"/>
    <property type="match status" value="1"/>
</dbReference>
<comment type="caution">
    <text evidence="3">The sequence shown here is derived from an EMBL/GenBank/DDBJ whole genome shotgun (WGS) entry which is preliminary data.</text>
</comment>
<feature type="domain" description="YtxK-like N-terminal helical" evidence="2">
    <location>
        <begin position="10"/>
        <end position="92"/>
    </location>
</feature>
<evidence type="ECO:0000313" key="3">
    <source>
        <dbReference type="EMBL" id="KRL58848.1"/>
    </source>
</evidence>
<dbReference type="STRING" id="1423747.FC69_GL000051"/>